<comment type="caution">
    <text evidence="2">The sequence shown here is derived from an EMBL/GenBank/DDBJ whole genome shotgun (WGS) entry which is preliminary data.</text>
</comment>
<dbReference type="Proteomes" id="UP000269044">
    <property type="component" value="Unassembled WGS sequence"/>
</dbReference>
<dbReference type="AlphaFoldDB" id="A0A0P9PT21"/>
<sequence length="420" mass="46390">MAWKRQFNAVANRIPIIRKLIMVTSVEPQFTDGEAHTVEDVGRVGKDLMNVLSGKGEGVARAPGLLITNEDVRSIRRYVNTGLSLPTKLEEVSQLVGGSDNGIAGLAPDAIAELHVGIQTHARSWSAIETNMQKVGSDLYVFSGNLITIATNVVDFIKGLESYQTLQVGDLTPAQIDQMPPVALMDQDSKKIPGLLALVDDLKVYIKDHSASTTRTRVGVTDFKRCLKDEIAPGVALKIRLARSGNAGDEIARLTADVDQLNNRINQKLAEYEEYSEYKWIGFWWGVIGGVVSYSIYGPKATAALSEKDHLIKEKRQVELTLKKQNRLLGDLLAFETSLQDLKTRIDGAASGVSNIESLWVLLEELVESSHDRIKNTNNALYLVSFVSRFQTLLVNWKEIQIHSFDLLTAFNNALEESAV</sequence>
<gene>
    <name evidence="2" type="ORF">ALQ08_101429</name>
</gene>
<name>A0A0P9PT21_9PSED</name>
<protein>
    <submittedName>
        <fullName evidence="2">Putative Binary cytotoxin component</fullName>
    </submittedName>
</protein>
<organism evidence="2 3">
    <name type="scientific">Pseudomonas syringae pv. delphinii</name>
    <dbReference type="NCBI Taxonomy" id="192088"/>
    <lineage>
        <taxon>Bacteria</taxon>
        <taxon>Pseudomonadati</taxon>
        <taxon>Pseudomonadota</taxon>
        <taxon>Gammaproteobacteria</taxon>
        <taxon>Pseudomonadales</taxon>
        <taxon>Pseudomonadaceae</taxon>
        <taxon>Pseudomonas</taxon>
    </lineage>
</organism>
<dbReference type="EMBL" id="RBRA01000059">
    <property type="protein sequence ID" value="RMQ27667.1"/>
    <property type="molecule type" value="Genomic_DNA"/>
</dbReference>
<reference evidence="2 3" key="1">
    <citation type="submission" date="2018-08" db="EMBL/GenBank/DDBJ databases">
        <title>Recombination of ecologically and evolutionarily significant loci maintains genetic cohesion in the Pseudomonas syringae species complex.</title>
        <authorList>
            <person name="Dillon M."/>
            <person name="Thakur S."/>
            <person name="Almeida R.N.D."/>
            <person name="Weir B.S."/>
            <person name="Guttman D.S."/>
        </authorList>
    </citation>
    <scope>NUCLEOTIDE SEQUENCE [LARGE SCALE GENOMIC DNA]</scope>
    <source>
        <strain evidence="2 3">ICMP 13052</strain>
    </source>
</reference>
<dbReference type="SUPFAM" id="SSF58100">
    <property type="entry name" value="Bacterial hemolysins"/>
    <property type="match status" value="1"/>
</dbReference>
<evidence type="ECO:0000313" key="3">
    <source>
        <dbReference type="Proteomes" id="UP000269044"/>
    </source>
</evidence>
<dbReference type="CDD" id="cd22657">
    <property type="entry name" value="ClyA_XaxA-like"/>
    <property type="match status" value="1"/>
</dbReference>
<dbReference type="Gene3D" id="1.20.1170.10">
    <property type="match status" value="1"/>
</dbReference>
<dbReference type="NCBIfam" id="NF033928">
    <property type="entry name" value="alph_xenorhab_A"/>
    <property type="match status" value="1"/>
</dbReference>
<evidence type="ECO:0000313" key="2">
    <source>
        <dbReference type="EMBL" id="RMQ27667.1"/>
    </source>
</evidence>
<evidence type="ECO:0000256" key="1">
    <source>
        <dbReference type="SAM" id="Coils"/>
    </source>
</evidence>
<keyword evidence="1" id="KW-0175">Coiled coil</keyword>
<feature type="coiled-coil region" evidence="1">
    <location>
        <begin position="251"/>
        <end position="278"/>
    </location>
</feature>
<proteinExistence type="predicted"/>
<accession>A0A0P9PT21</accession>